<organism evidence="1 2">
    <name type="scientific">Pseudomonas aeruginosa</name>
    <dbReference type="NCBI Taxonomy" id="287"/>
    <lineage>
        <taxon>Bacteria</taxon>
        <taxon>Pseudomonadati</taxon>
        <taxon>Pseudomonadota</taxon>
        <taxon>Gammaproteobacteria</taxon>
        <taxon>Pseudomonadales</taxon>
        <taxon>Pseudomonadaceae</taxon>
        <taxon>Pseudomonas</taxon>
    </lineage>
</organism>
<dbReference type="Proteomes" id="UP000253594">
    <property type="component" value="Unassembled WGS sequence"/>
</dbReference>
<proteinExistence type="predicted"/>
<dbReference type="AlphaFoldDB" id="A0A367LU44"/>
<evidence type="ECO:0000313" key="1">
    <source>
        <dbReference type="EMBL" id="RCI66552.1"/>
    </source>
</evidence>
<reference evidence="1 2" key="1">
    <citation type="submission" date="2018-07" db="EMBL/GenBank/DDBJ databases">
        <title>Mechanisms of high-level aminoglycoside resistance among Gram-negative pathogens in Brazil.</title>
        <authorList>
            <person name="Ballaben A.S."/>
            <person name="Darini A.L.C."/>
            <person name="Doi Y."/>
        </authorList>
    </citation>
    <scope>NUCLEOTIDE SEQUENCE [LARGE SCALE GENOMIC DNA]</scope>
    <source>
        <strain evidence="1 2">B2-305</strain>
    </source>
</reference>
<comment type="caution">
    <text evidence="1">The sequence shown here is derived from an EMBL/GenBank/DDBJ whole genome shotgun (WGS) entry which is preliminary data.</text>
</comment>
<feature type="non-terminal residue" evidence="1">
    <location>
        <position position="34"/>
    </location>
</feature>
<gene>
    <name evidence="1" type="ORF">DT376_43730</name>
</gene>
<accession>A0A367LU44</accession>
<evidence type="ECO:0000313" key="2">
    <source>
        <dbReference type="Proteomes" id="UP000253594"/>
    </source>
</evidence>
<dbReference type="EMBL" id="QORE01003837">
    <property type="protein sequence ID" value="RCI66552.1"/>
    <property type="molecule type" value="Genomic_DNA"/>
</dbReference>
<sequence>MSLESVRRFFAEKAPDLRIIELETSTATVALAAE</sequence>
<name>A0A367LU44_PSEAI</name>
<protein>
    <submittedName>
        <fullName evidence="1">YbaK/EbsC family protein</fullName>
    </submittedName>
</protein>